<proteinExistence type="predicted"/>
<dbReference type="EMBL" id="FXTZ01000001">
    <property type="protein sequence ID" value="SMP07789.1"/>
    <property type="molecule type" value="Genomic_DNA"/>
</dbReference>
<dbReference type="InterPro" id="IPR029476">
    <property type="entry name" value="DNase_NucA_NucB"/>
</dbReference>
<dbReference type="RefSeq" id="WP_430393683.1">
    <property type="nucleotide sequence ID" value="NZ_FXTZ01000001.1"/>
</dbReference>
<keyword evidence="1" id="KW-0812">Transmembrane</keyword>
<name>A0ABY1NEK6_9FLAO</name>
<comment type="caution">
    <text evidence="3">The sequence shown here is derived from an EMBL/GenBank/DDBJ whole genome shotgun (WGS) entry which is preliminary data.</text>
</comment>
<keyword evidence="1" id="KW-0472">Membrane</keyword>
<evidence type="ECO:0000256" key="1">
    <source>
        <dbReference type="SAM" id="Phobius"/>
    </source>
</evidence>
<reference evidence="3 4" key="1">
    <citation type="submission" date="2017-05" db="EMBL/GenBank/DDBJ databases">
        <authorList>
            <person name="Varghese N."/>
            <person name="Submissions S."/>
        </authorList>
    </citation>
    <scope>NUCLEOTIDE SEQUENCE [LARGE SCALE GENOMIC DNA]</scope>
    <source>
        <strain evidence="3 4">DSM 28214</strain>
    </source>
</reference>
<accession>A0ABY1NEK6</accession>
<organism evidence="3 4">
    <name type="scientific">Chryseobacterium profundimaris</name>
    <dbReference type="NCBI Taxonomy" id="1387275"/>
    <lineage>
        <taxon>Bacteria</taxon>
        <taxon>Pseudomonadati</taxon>
        <taxon>Bacteroidota</taxon>
        <taxon>Flavobacteriia</taxon>
        <taxon>Flavobacteriales</taxon>
        <taxon>Weeksellaceae</taxon>
        <taxon>Chryseobacterium group</taxon>
        <taxon>Chryseobacterium</taxon>
    </lineage>
</organism>
<dbReference type="Pfam" id="PF14040">
    <property type="entry name" value="DNase_NucA_NucB"/>
    <property type="match status" value="1"/>
</dbReference>
<keyword evidence="4" id="KW-1185">Reference proteome</keyword>
<dbReference type="Proteomes" id="UP001157960">
    <property type="component" value="Unassembled WGS sequence"/>
</dbReference>
<gene>
    <name evidence="3" type="ORF">SAMN06264346_101698</name>
</gene>
<dbReference type="Gene3D" id="2.180.10.10">
    <property type="entry name" value="RHS repeat-associated core"/>
    <property type="match status" value="1"/>
</dbReference>
<evidence type="ECO:0000259" key="2">
    <source>
        <dbReference type="Pfam" id="PF14040"/>
    </source>
</evidence>
<protein>
    <submittedName>
        <fullName evidence="3">RHS repeat-associated core domain-containing protein</fullName>
    </submittedName>
</protein>
<feature type="domain" description="Deoxyribonuclease NucA/NucB" evidence="2">
    <location>
        <begin position="160"/>
        <end position="242"/>
    </location>
</feature>
<sequence>MPDVGRWGVVDPMAEASRRFTPYHYGNNNPVRFIDPDGRITVDNLSGQYTLGSAVADFIKKNGFDDSHLPLFYSDDAGMMIVNTALGNDGQGGGSSNGGIYSIYGGNGVTMTGIYAQMLFQFLNDNITADGFLNIKGFHFVMESRTPNIFKHTLSSFMKGYPQILHYDADKGRRKIRRKEATSNYPTIPGQDRDEYPYASTFEGGKGANIAYIPSEENRIGQGLLGLAPLYSKLKSGDAFMVIPVPANEEPETARQRSLSRLPQSVPELSPINTPNFSRPAVQYKMWPVVLGAGVIIGIGMYMRFVPVL</sequence>
<feature type="transmembrane region" description="Helical" evidence="1">
    <location>
        <begin position="286"/>
        <end position="305"/>
    </location>
</feature>
<keyword evidence="1" id="KW-1133">Transmembrane helix</keyword>
<evidence type="ECO:0000313" key="4">
    <source>
        <dbReference type="Proteomes" id="UP001157960"/>
    </source>
</evidence>
<evidence type="ECO:0000313" key="3">
    <source>
        <dbReference type="EMBL" id="SMP07789.1"/>
    </source>
</evidence>